<dbReference type="GO" id="GO:0009055">
    <property type="term" value="F:electron transfer activity"/>
    <property type="evidence" value="ECO:0007669"/>
    <property type="project" value="InterPro"/>
</dbReference>
<dbReference type="AlphaFoldDB" id="A0A9E4N6W1"/>
<evidence type="ECO:0000259" key="4">
    <source>
        <dbReference type="PROSITE" id="PS50902"/>
    </source>
</evidence>
<dbReference type="Gene3D" id="3.40.50.360">
    <property type="match status" value="1"/>
</dbReference>
<proteinExistence type="predicted"/>
<dbReference type="PROSITE" id="PS50902">
    <property type="entry name" value="FLAVODOXIN_LIKE"/>
    <property type="match status" value="1"/>
</dbReference>
<dbReference type="InterPro" id="IPR001226">
    <property type="entry name" value="Flavodoxin_CS"/>
</dbReference>
<dbReference type="GO" id="GO:0010181">
    <property type="term" value="F:FMN binding"/>
    <property type="evidence" value="ECO:0007669"/>
    <property type="project" value="InterPro"/>
</dbReference>
<dbReference type="InterPro" id="IPR029039">
    <property type="entry name" value="Flavoprotein-like_sf"/>
</dbReference>
<organism evidence="5 6">
    <name type="scientific">Candidatus Thiodiazotropha taylori</name>
    <dbReference type="NCBI Taxonomy" id="2792791"/>
    <lineage>
        <taxon>Bacteria</taxon>
        <taxon>Pseudomonadati</taxon>
        <taxon>Pseudomonadota</taxon>
        <taxon>Gammaproteobacteria</taxon>
        <taxon>Chromatiales</taxon>
        <taxon>Sedimenticolaceae</taxon>
        <taxon>Candidatus Thiodiazotropha</taxon>
    </lineage>
</organism>
<name>A0A9E4N6W1_9GAMM</name>
<comment type="caution">
    <text evidence="5">The sequence shown here is derived from an EMBL/GenBank/DDBJ whole genome shotgun (WGS) entry which is preliminary data.</text>
</comment>
<evidence type="ECO:0000313" key="5">
    <source>
        <dbReference type="EMBL" id="MCG7948577.1"/>
    </source>
</evidence>
<dbReference type="SUPFAM" id="SSF52218">
    <property type="entry name" value="Flavoproteins"/>
    <property type="match status" value="1"/>
</dbReference>
<keyword evidence="3" id="KW-0288">FMN</keyword>
<accession>A0A9E4N6W1</accession>
<dbReference type="InterPro" id="IPR008254">
    <property type="entry name" value="Flavodoxin/NO_synth"/>
</dbReference>
<dbReference type="Proteomes" id="UP000886667">
    <property type="component" value="Unassembled WGS sequence"/>
</dbReference>
<dbReference type="EMBL" id="JAEPCM010000736">
    <property type="protein sequence ID" value="MCG7948577.1"/>
    <property type="molecule type" value="Genomic_DNA"/>
</dbReference>
<reference evidence="5" key="1">
    <citation type="journal article" date="2021" name="Proc. Natl. Acad. Sci. U.S.A.">
        <title>Global biogeography of chemosynthetic symbionts reveals both localized and globally distributed symbiont groups. .</title>
        <authorList>
            <person name="Osvatic J.T."/>
            <person name="Wilkins L.G.E."/>
            <person name="Leibrecht L."/>
            <person name="Leray M."/>
            <person name="Zauner S."/>
            <person name="Polzin J."/>
            <person name="Camacho Y."/>
            <person name="Gros O."/>
            <person name="van Gils J.A."/>
            <person name="Eisen J.A."/>
            <person name="Petersen J.M."/>
            <person name="Yuen B."/>
        </authorList>
    </citation>
    <scope>NUCLEOTIDE SEQUENCE</scope>
    <source>
        <strain evidence="5">MAGclacostrist064TRANS</strain>
    </source>
</reference>
<protein>
    <submittedName>
        <fullName evidence="5">NAD(P)H-quinone oxidoreductase</fullName>
    </submittedName>
</protein>
<evidence type="ECO:0000313" key="6">
    <source>
        <dbReference type="Proteomes" id="UP000886667"/>
    </source>
</evidence>
<keyword evidence="2" id="KW-0285">Flavoprotein</keyword>
<feature type="non-terminal residue" evidence="5">
    <location>
        <position position="48"/>
    </location>
</feature>
<sequence length="48" mass="5218">MAQVLILYYSRHGATAEMARLIARGVEEIDGVEAKLRTVPEVSAVCEA</sequence>
<evidence type="ECO:0000256" key="3">
    <source>
        <dbReference type="ARBA" id="ARBA00022643"/>
    </source>
</evidence>
<evidence type="ECO:0000256" key="1">
    <source>
        <dbReference type="ARBA" id="ARBA00001917"/>
    </source>
</evidence>
<evidence type="ECO:0000256" key="2">
    <source>
        <dbReference type="ARBA" id="ARBA00022630"/>
    </source>
</evidence>
<gene>
    <name evidence="5" type="ORF">JAZ07_19735</name>
</gene>
<comment type="cofactor">
    <cofactor evidence="1">
        <name>FMN</name>
        <dbReference type="ChEBI" id="CHEBI:58210"/>
    </cofactor>
</comment>
<dbReference type="PROSITE" id="PS00201">
    <property type="entry name" value="FLAVODOXIN"/>
    <property type="match status" value="1"/>
</dbReference>
<feature type="domain" description="Flavodoxin-like" evidence="4">
    <location>
        <begin position="4"/>
        <end position="48"/>
    </location>
</feature>